<evidence type="ECO:0000313" key="2">
    <source>
        <dbReference type="Proteomes" id="UP001164250"/>
    </source>
</evidence>
<dbReference type="EMBL" id="CM047903">
    <property type="protein sequence ID" value="KAJ0093451.1"/>
    <property type="molecule type" value="Genomic_DNA"/>
</dbReference>
<gene>
    <name evidence="1" type="ORF">Patl1_25522</name>
</gene>
<sequence>MLSKESSGSTFDLHEEVLQVLPSDPFEQLDVARKITSLALSTRVSALESESSALRAQLAEKDSVIADLQAQTESFDSSLSDIANKLSQAQLEKENLIKDNAYLANTVKKLQRDLEVFKKTLMQSLREDEEATSTGATHIIAKPTPNEDDATLLPSRSSPMKSQFSETGISSFNEDRETDASRPGISHGLLLASQTSTPRLTPPRSPPSLSASVSPTRTSKPVSPRRHSISFSTTRGMFDDRSSIFSSSPYSSVKGSDTGPHTGRTRVDGKEFFRQVRSRLSYEQFGAFLANVKELNSHKQTREASLDFHLRGGAMEFHDAKETFDSPRVDSLHFTDENVISETYDITSCDNIEKKAAHVKGRRSRAGRSDSWSSQDFSSLTMEIEEGVDECSPEEALVEGIDECSEVVEGVLDSLRSVESETACSKASTSSDSEDHHHHHNNPPHWSGFFGLLRKGSGIKFQAFPSRKNVPKLTKRKTKRIRETNSLLLNSPLDAELCHLKSSWKNFSFLDLQAATNGFSPENLIGQGGYAEVYKGELSDGQHVAIKRLTKGSPEEMTMDFLSELGIIVHVDHPNIAKLIGYGVEGGMHLVLQLSPHGSLASLLYGLFISFRLSKLKPSEISDFGLSKWLPDQWTHHTVSKVEGTFGYLPPELFMHGIVDEKTDVYAYGVLLLELITGKQAVDGSQTSLVMWAKPLIQKNSMKELADPALGDAYDLDQLQRLALTAFMCVVQHLKSAESILELVEENLSSENLVRTYSDQVLDADDNSTSKYLNDLNRHMEIVLGPSTDS</sequence>
<reference evidence="2" key="1">
    <citation type="journal article" date="2023" name="G3 (Bethesda)">
        <title>Genome assembly and association tests identify interacting loci associated with vigor, precocity, and sex in interspecific pistachio rootstocks.</title>
        <authorList>
            <person name="Palmer W."/>
            <person name="Jacygrad E."/>
            <person name="Sagayaradj S."/>
            <person name="Cavanaugh K."/>
            <person name="Han R."/>
            <person name="Bertier L."/>
            <person name="Beede B."/>
            <person name="Kafkas S."/>
            <person name="Golino D."/>
            <person name="Preece J."/>
            <person name="Michelmore R."/>
        </authorList>
    </citation>
    <scope>NUCLEOTIDE SEQUENCE [LARGE SCALE GENOMIC DNA]</scope>
</reference>
<comment type="caution">
    <text evidence="1">The sequence shown here is derived from an EMBL/GenBank/DDBJ whole genome shotgun (WGS) entry which is preliminary data.</text>
</comment>
<name>A0ACC1B3J6_9ROSI</name>
<evidence type="ECO:0000313" key="1">
    <source>
        <dbReference type="EMBL" id="KAJ0093451.1"/>
    </source>
</evidence>
<keyword evidence="2" id="KW-1185">Reference proteome</keyword>
<organism evidence="1 2">
    <name type="scientific">Pistacia atlantica</name>
    <dbReference type="NCBI Taxonomy" id="434234"/>
    <lineage>
        <taxon>Eukaryota</taxon>
        <taxon>Viridiplantae</taxon>
        <taxon>Streptophyta</taxon>
        <taxon>Embryophyta</taxon>
        <taxon>Tracheophyta</taxon>
        <taxon>Spermatophyta</taxon>
        <taxon>Magnoliopsida</taxon>
        <taxon>eudicotyledons</taxon>
        <taxon>Gunneridae</taxon>
        <taxon>Pentapetalae</taxon>
        <taxon>rosids</taxon>
        <taxon>malvids</taxon>
        <taxon>Sapindales</taxon>
        <taxon>Anacardiaceae</taxon>
        <taxon>Pistacia</taxon>
    </lineage>
</organism>
<dbReference type="Proteomes" id="UP001164250">
    <property type="component" value="Chromosome 7"/>
</dbReference>
<proteinExistence type="predicted"/>
<accession>A0ACC1B3J6</accession>
<protein>
    <submittedName>
        <fullName evidence="1">Uncharacterized protein</fullName>
    </submittedName>
</protein>